<proteinExistence type="inferred from homology"/>
<reference evidence="9" key="1">
    <citation type="submission" date="2019-08" db="EMBL/GenBank/DDBJ databases">
        <authorList>
            <person name="Kucharzyk K."/>
            <person name="Murdoch R.W."/>
            <person name="Higgins S."/>
            <person name="Loffler F."/>
        </authorList>
    </citation>
    <scope>NUCLEOTIDE SEQUENCE</scope>
</reference>
<dbReference type="AlphaFoldDB" id="A0A645JLL5"/>
<dbReference type="GO" id="GO:0006633">
    <property type="term" value="P:fatty acid biosynthetic process"/>
    <property type="evidence" value="ECO:0007669"/>
    <property type="project" value="UniProtKB-KW"/>
</dbReference>
<comment type="caution">
    <text evidence="9">The sequence shown here is derived from an EMBL/GenBank/DDBJ whole genome shotgun (WGS) entry which is preliminary data.</text>
</comment>
<evidence type="ECO:0000256" key="1">
    <source>
        <dbReference type="ARBA" id="ARBA00022516"/>
    </source>
</evidence>
<dbReference type="NCBIfam" id="TIGR00516">
    <property type="entry name" value="acpS"/>
    <property type="match status" value="1"/>
</dbReference>
<keyword evidence="6" id="KW-0443">Lipid metabolism</keyword>
<gene>
    <name evidence="9" type="primary">acpS_29</name>
    <name evidence="9" type="ORF">SDC9_212028</name>
</gene>
<evidence type="ECO:0000256" key="6">
    <source>
        <dbReference type="ARBA" id="ARBA00023098"/>
    </source>
</evidence>
<dbReference type="InterPro" id="IPR004568">
    <property type="entry name" value="Ppantetheine-prot_Trfase_dom"/>
</dbReference>
<dbReference type="SUPFAM" id="SSF56214">
    <property type="entry name" value="4'-phosphopantetheinyl transferase"/>
    <property type="match status" value="1"/>
</dbReference>
<name>A0A645JLL5_9ZZZZ</name>
<organism evidence="9">
    <name type="scientific">bioreactor metagenome</name>
    <dbReference type="NCBI Taxonomy" id="1076179"/>
    <lineage>
        <taxon>unclassified sequences</taxon>
        <taxon>metagenomes</taxon>
        <taxon>ecological metagenomes</taxon>
    </lineage>
</organism>
<dbReference type="EMBL" id="VSSQ01144873">
    <property type="protein sequence ID" value="MPN64257.1"/>
    <property type="molecule type" value="Genomic_DNA"/>
</dbReference>
<feature type="domain" description="4'-phosphopantetheinyl transferase" evidence="8">
    <location>
        <begin position="4"/>
        <end position="114"/>
    </location>
</feature>
<dbReference type="InterPro" id="IPR008278">
    <property type="entry name" value="4-PPantetheinyl_Trfase_dom"/>
</dbReference>
<dbReference type="InterPro" id="IPR002582">
    <property type="entry name" value="ACPS"/>
</dbReference>
<dbReference type="HAMAP" id="MF_00101">
    <property type="entry name" value="AcpS"/>
    <property type="match status" value="1"/>
</dbReference>
<evidence type="ECO:0000256" key="4">
    <source>
        <dbReference type="ARBA" id="ARBA00022832"/>
    </source>
</evidence>
<dbReference type="Pfam" id="PF01648">
    <property type="entry name" value="ACPS"/>
    <property type="match status" value="1"/>
</dbReference>
<dbReference type="EC" id="2.7.8.7" evidence="9"/>
<accession>A0A645JLL5</accession>
<keyword evidence="1" id="KW-0444">Lipid biosynthesis</keyword>
<sequence length="118" mass="13275">MYPGIDIIKIERFALACERQPKIRERLFTERERADLDKRPTSSWAARFAGKEAVLKSMGTGLTGLSWHDVEILTAKSGEPQVYLSPKAEFLVQKRGGSLVRLSLSHEREYAVAMAVLV</sequence>
<dbReference type="InterPro" id="IPR037143">
    <property type="entry name" value="4-PPantetheinyl_Trfase_dom_sf"/>
</dbReference>
<evidence type="ECO:0000256" key="3">
    <source>
        <dbReference type="ARBA" id="ARBA00022723"/>
    </source>
</evidence>
<evidence type="ECO:0000256" key="2">
    <source>
        <dbReference type="ARBA" id="ARBA00022679"/>
    </source>
</evidence>
<keyword evidence="2 9" id="KW-0808">Transferase</keyword>
<evidence type="ECO:0000256" key="7">
    <source>
        <dbReference type="ARBA" id="ARBA00023160"/>
    </source>
</evidence>
<protein>
    <submittedName>
        <fullName evidence="9">Holo-[acyl-carrier-protein] synthase</fullName>
        <ecNumber evidence="9">2.7.8.7</ecNumber>
    </submittedName>
</protein>
<evidence type="ECO:0000259" key="8">
    <source>
        <dbReference type="Pfam" id="PF01648"/>
    </source>
</evidence>
<dbReference type="GO" id="GO:0000287">
    <property type="term" value="F:magnesium ion binding"/>
    <property type="evidence" value="ECO:0007669"/>
    <property type="project" value="InterPro"/>
</dbReference>
<keyword evidence="3" id="KW-0479">Metal-binding</keyword>
<evidence type="ECO:0000256" key="5">
    <source>
        <dbReference type="ARBA" id="ARBA00022842"/>
    </source>
</evidence>
<dbReference type="Gene3D" id="3.90.470.20">
    <property type="entry name" value="4'-phosphopantetheinyl transferase domain"/>
    <property type="match status" value="1"/>
</dbReference>
<dbReference type="NCBIfam" id="TIGR00556">
    <property type="entry name" value="pantethn_trn"/>
    <property type="match status" value="1"/>
</dbReference>
<evidence type="ECO:0000313" key="9">
    <source>
        <dbReference type="EMBL" id="MPN64257.1"/>
    </source>
</evidence>
<keyword evidence="7" id="KW-0275">Fatty acid biosynthesis</keyword>
<dbReference type="GO" id="GO:0008897">
    <property type="term" value="F:holo-[acyl-carrier-protein] synthase activity"/>
    <property type="evidence" value="ECO:0007669"/>
    <property type="project" value="UniProtKB-EC"/>
</dbReference>
<keyword evidence="4" id="KW-0276">Fatty acid metabolism</keyword>
<keyword evidence="5" id="KW-0460">Magnesium</keyword>
<dbReference type="NCBIfam" id="NF000832">
    <property type="entry name" value="PRK00070.3-2"/>
    <property type="match status" value="1"/>
</dbReference>